<sequence>MIPMVTASTILCPNFPLPQQENSWLDRIDVECSLSTHLWMSGEIGSIHDDPSYQTPPRGNIAGSLELEQIIMLCVSYAQEEYEPKKKK</sequence>
<protein>
    <submittedName>
        <fullName evidence="1">Uncharacterized protein</fullName>
    </submittedName>
</protein>
<dbReference type="AlphaFoldDB" id="A0A4Y2V8T7"/>
<comment type="caution">
    <text evidence="1">The sequence shown here is derived from an EMBL/GenBank/DDBJ whole genome shotgun (WGS) entry which is preliminary data.</text>
</comment>
<accession>A0A4Y2V8T7</accession>
<evidence type="ECO:0000313" key="2">
    <source>
        <dbReference type="Proteomes" id="UP000499080"/>
    </source>
</evidence>
<reference evidence="1 2" key="1">
    <citation type="journal article" date="2019" name="Sci. Rep.">
        <title>Orb-weaving spider Araneus ventricosus genome elucidates the spidroin gene catalogue.</title>
        <authorList>
            <person name="Kono N."/>
            <person name="Nakamura H."/>
            <person name="Ohtoshi R."/>
            <person name="Moran D.A.P."/>
            <person name="Shinohara A."/>
            <person name="Yoshida Y."/>
            <person name="Fujiwara M."/>
            <person name="Mori M."/>
            <person name="Tomita M."/>
            <person name="Arakawa K."/>
        </authorList>
    </citation>
    <scope>NUCLEOTIDE SEQUENCE [LARGE SCALE GENOMIC DNA]</scope>
</reference>
<keyword evidence="2" id="KW-1185">Reference proteome</keyword>
<dbReference type="EMBL" id="BGPR01044246">
    <property type="protein sequence ID" value="GBO20978.1"/>
    <property type="molecule type" value="Genomic_DNA"/>
</dbReference>
<evidence type="ECO:0000313" key="1">
    <source>
        <dbReference type="EMBL" id="GBO20978.1"/>
    </source>
</evidence>
<dbReference type="Proteomes" id="UP000499080">
    <property type="component" value="Unassembled WGS sequence"/>
</dbReference>
<organism evidence="1 2">
    <name type="scientific">Araneus ventricosus</name>
    <name type="common">Orbweaver spider</name>
    <name type="synonym">Epeira ventricosa</name>
    <dbReference type="NCBI Taxonomy" id="182803"/>
    <lineage>
        <taxon>Eukaryota</taxon>
        <taxon>Metazoa</taxon>
        <taxon>Ecdysozoa</taxon>
        <taxon>Arthropoda</taxon>
        <taxon>Chelicerata</taxon>
        <taxon>Arachnida</taxon>
        <taxon>Araneae</taxon>
        <taxon>Araneomorphae</taxon>
        <taxon>Entelegynae</taxon>
        <taxon>Araneoidea</taxon>
        <taxon>Araneidae</taxon>
        <taxon>Araneus</taxon>
    </lineage>
</organism>
<name>A0A4Y2V8T7_ARAVE</name>
<proteinExistence type="predicted"/>
<gene>
    <name evidence="1" type="ORF">AVEN_135589_1</name>
</gene>